<sequence length="424" mass="48664">MSEIEAIQPEAPQDVAPVKQAEALQQVALSVCIPTYNRARYLENLLAELVSQIGELKFSYELLIGDNCSTDATEEVVGRYQDKLNIRYFRRPSNLGSAENLNQLYRSAQGKYVLYHADDDLPILAEINNNIDIFERNPGVDVIFAPWFIHDLPTRQDVTMFYRQDDNYLIEQHDYAKLLALVLSHHLFPEIYLARREVMDRIYFSAPEPAFYAFVHAAEMLGSSAVYFSKTPFYRSVSRYFADETRAQAGNEEVKHAWDRYRGGLEYLFGKFSHTLPAAERPEWLNAINQFVLARMKVALRLRTHEGGHWIDNYYIANRVRALGEVSDLPAPYDLYRVNAAFEYVTKLDPFKPEPPKYATLRRAPLQVFHHAHGFADTAFLVLDDDDAIPHHTIVVTPIPMDIAVPAGREVRFVSELETLAKFP</sequence>
<dbReference type="AlphaFoldDB" id="A0A2N4TRE6"/>
<dbReference type="InterPro" id="IPR001173">
    <property type="entry name" value="Glyco_trans_2-like"/>
</dbReference>
<keyword evidence="2" id="KW-0808">Transferase</keyword>
<evidence type="ECO:0000259" key="1">
    <source>
        <dbReference type="Pfam" id="PF00535"/>
    </source>
</evidence>
<dbReference type="SUPFAM" id="SSF53448">
    <property type="entry name" value="Nucleotide-diphospho-sugar transferases"/>
    <property type="match status" value="1"/>
</dbReference>
<dbReference type="PANTHER" id="PTHR22916:SF3">
    <property type="entry name" value="UDP-GLCNAC:BETAGAL BETA-1,3-N-ACETYLGLUCOSAMINYLTRANSFERASE-LIKE PROTEIN 1"/>
    <property type="match status" value="1"/>
</dbReference>
<dbReference type="PANTHER" id="PTHR22916">
    <property type="entry name" value="GLYCOSYLTRANSFERASE"/>
    <property type="match status" value="1"/>
</dbReference>
<evidence type="ECO:0000313" key="3">
    <source>
        <dbReference type="Proteomes" id="UP000234456"/>
    </source>
</evidence>
<dbReference type="RefSeq" id="WP_102065403.1">
    <property type="nucleotide sequence ID" value="NZ_PKQE01000002.1"/>
</dbReference>
<gene>
    <name evidence="2" type="ORF">C0Q88_09900</name>
</gene>
<feature type="domain" description="Glycosyltransferase 2-like" evidence="1">
    <location>
        <begin position="30"/>
        <end position="149"/>
    </location>
</feature>
<dbReference type="Proteomes" id="UP000234456">
    <property type="component" value="Unassembled WGS sequence"/>
</dbReference>
<dbReference type="CDD" id="cd00761">
    <property type="entry name" value="Glyco_tranf_GTA_type"/>
    <property type="match status" value="1"/>
</dbReference>
<dbReference type="Pfam" id="PF00535">
    <property type="entry name" value="Glycos_transf_2"/>
    <property type="match status" value="1"/>
</dbReference>
<dbReference type="GO" id="GO:0016758">
    <property type="term" value="F:hexosyltransferase activity"/>
    <property type="evidence" value="ECO:0007669"/>
    <property type="project" value="UniProtKB-ARBA"/>
</dbReference>
<name>A0A2N4TRE6_RALPI</name>
<reference evidence="2 3" key="1">
    <citation type="submission" date="2017-12" db="EMBL/GenBank/DDBJ databases">
        <title>Draft genome sequence of Ralstonia pickettii 52.</title>
        <authorList>
            <person name="Zheng B."/>
        </authorList>
    </citation>
    <scope>NUCLEOTIDE SEQUENCE [LARGE SCALE GENOMIC DNA]</scope>
    <source>
        <strain evidence="2 3">52</strain>
    </source>
</reference>
<dbReference type="InterPro" id="IPR029044">
    <property type="entry name" value="Nucleotide-diphossugar_trans"/>
</dbReference>
<organism evidence="2 3">
    <name type="scientific">Ralstonia pickettii</name>
    <name type="common">Burkholderia pickettii</name>
    <dbReference type="NCBI Taxonomy" id="329"/>
    <lineage>
        <taxon>Bacteria</taxon>
        <taxon>Pseudomonadati</taxon>
        <taxon>Pseudomonadota</taxon>
        <taxon>Betaproteobacteria</taxon>
        <taxon>Burkholderiales</taxon>
        <taxon>Burkholderiaceae</taxon>
        <taxon>Ralstonia</taxon>
    </lineage>
</organism>
<evidence type="ECO:0000313" key="2">
    <source>
        <dbReference type="EMBL" id="PLC42285.1"/>
    </source>
</evidence>
<protein>
    <submittedName>
        <fullName evidence="2">Glycosyltransferase family 2 protein</fullName>
    </submittedName>
</protein>
<dbReference type="EMBL" id="PKQE01000002">
    <property type="protein sequence ID" value="PLC42285.1"/>
    <property type="molecule type" value="Genomic_DNA"/>
</dbReference>
<proteinExistence type="predicted"/>
<comment type="caution">
    <text evidence="2">The sequence shown here is derived from an EMBL/GenBank/DDBJ whole genome shotgun (WGS) entry which is preliminary data.</text>
</comment>
<dbReference type="OrthoDB" id="9815829at2"/>
<accession>A0A2N4TRE6</accession>
<dbReference type="Gene3D" id="3.90.550.10">
    <property type="entry name" value="Spore Coat Polysaccharide Biosynthesis Protein SpsA, Chain A"/>
    <property type="match status" value="1"/>
</dbReference>